<reference evidence="2" key="2">
    <citation type="submission" date="2021-12" db="EMBL/GenBank/DDBJ databases">
        <title>Resequencing data analysis of finger millet.</title>
        <authorList>
            <person name="Hatakeyama M."/>
            <person name="Aluri S."/>
            <person name="Balachadran M.T."/>
            <person name="Sivarajan S.R."/>
            <person name="Poveda L."/>
            <person name="Shimizu-Inatsugi R."/>
            <person name="Schlapbach R."/>
            <person name="Sreeman S.M."/>
            <person name="Shimizu K.K."/>
        </authorList>
    </citation>
    <scope>NUCLEOTIDE SEQUENCE</scope>
</reference>
<comment type="caution">
    <text evidence="2">The sequence shown here is derived from an EMBL/GenBank/DDBJ whole genome shotgun (WGS) entry which is preliminary data.</text>
</comment>
<evidence type="ECO:0000313" key="2">
    <source>
        <dbReference type="EMBL" id="GJM90960.1"/>
    </source>
</evidence>
<organism evidence="2 3">
    <name type="scientific">Eleusine coracana subsp. coracana</name>
    <dbReference type="NCBI Taxonomy" id="191504"/>
    <lineage>
        <taxon>Eukaryota</taxon>
        <taxon>Viridiplantae</taxon>
        <taxon>Streptophyta</taxon>
        <taxon>Embryophyta</taxon>
        <taxon>Tracheophyta</taxon>
        <taxon>Spermatophyta</taxon>
        <taxon>Magnoliopsida</taxon>
        <taxon>Liliopsida</taxon>
        <taxon>Poales</taxon>
        <taxon>Poaceae</taxon>
        <taxon>PACMAD clade</taxon>
        <taxon>Chloridoideae</taxon>
        <taxon>Cynodonteae</taxon>
        <taxon>Eleusininae</taxon>
        <taxon>Eleusine</taxon>
    </lineage>
</organism>
<evidence type="ECO:0000259" key="1">
    <source>
        <dbReference type="Pfam" id="PF23635"/>
    </source>
</evidence>
<dbReference type="AlphaFoldDB" id="A0AAV5BXB5"/>
<keyword evidence="3" id="KW-1185">Reference proteome</keyword>
<dbReference type="Proteomes" id="UP001054889">
    <property type="component" value="Unassembled WGS sequence"/>
</dbReference>
<dbReference type="InterPro" id="IPR056594">
    <property type="entry name" value="AT5G49610-like_b-prop"/>
</dbReference>
<name>A0AAV5BXB5_ELECO</name>
<accession>A0AAV5BXB5</accession>
<gene>
    <name evidence="2" type="primary">ga07290</name>
    <name evidence="2" type="ORF">PR202_ga07290</name>
</gene>
<dbReference type="EMBL" id="BQKI01000003">
    <property type="protein sequence ID" value="GJM90960.1"/>
    <property type="molecule type" value="Genomic_DNA"/>
</dbReference>
<evidence type="ECO:0000313" key="3">
    <source>
        <dbReference type="Proteomes" id="UP001054889"/>
    </source>
</evidence>
<dbReference type="Pfam" id="PF23635">
    <property type="entry name" value="Beta-prop_AT5G49610-like"/>
    <property type="match status" value="1"/>
</dbReference>
<reference evidence="2" key="1">
    <citation type="journal article" date="2018" name="DNA Res.">
        <title>Multiple hybrid de novo genome assembly of finger millet, an orphan allotetraploid crop.</title>
        <authorList>
            <person name="Hatakeyama M."/>
            <person name="Aluri S."/>
            <person name="Balachadran M.T."/>
            <person name="Sivarajan S.R."/>
            <person name="Patrignani A."/>
            <person name="Gruter S."/>
            <person name="Poveda L."/>
            <person name="Shimizu-Inatsugi R."/>
            <person name="Baeten J."/>
            <person name="Francoijs K.J."/>
            <person name="Nataraja K.N."/>
            <person name="Reddy Y.A.N."/>
            <person name="Phadnis S."/>
            <person name="Ravikumar R.L."/>
            <person name="Schlapbach R."/>
            <person name="Sreeman S.M."/>
            <person name="Shimizu K.K."/>
        </authorList>
    </citation>
    <scope>NUCLEOTIDE SEQUENCE</scope>
</reference>
<sequence length="106" mass="11958">MDGAGEWVLRDTVNLKETCGHLVEQGSDVVCVVGVGDHAEFVFLELGMFDNDFVAYLHLGSRKVEKVYRIHLDNDDFRAVHPFMTVWPPSFPQLLASDEGEELRHG</sequence>
<proteinExistence type="predicted"/>
<protein>
    <recommendedName>
        <fullName evidence="1">F-box protein AT5G49610-like beta-propeller domain-containing protein</fullName>
    </recommendedName>
</protein>
<feature type="domain" description="F-box protein AT5G49610-like beta-propeller" evidence="1">
    <location>
        <begin position="3"/>
        <end position="91"/>
    </location>
</feature>